<name>A0ABR1YUA4_9PEZI</name>
<feature type="compositionally biased region" description="Pro residues" evidence="1">
    <location>
        <begin position="159"/>
        <end position="170"/>
    </location>
</feature>
<evidence type="ECO:0000256" key="1">
    <source>
        <dbReference type="SAM" id="MobiDB-lite"/>
    </source>
</evidence>
<dbReference type="Proteomes" id="UP001492380">
    <property type="component" value="Unassembled WGS sequence"/>
</dbReference>
<feature type="region of interest" description="Disordered" evidence="1">
    <location>
        <begin position="1"/>
        <end position="59"/>
    </location>
</feature>
<organism evidence="2 3">
    <name type="scientific">Phyllosticta capitalensis</name>
    <dbReference type="NCBI Taxonomy" id="121624"/>
    <lineage>
        <taxon>Eukaryota</taxon>
        <taxon>Fungi</taxon>
        <taxon>Dikarya</taxon>
        <taxon>Ascomycota</taxon>
        <taxon>Pezizomycotina</taxon>
        <taxon>Dothideomycetes</taxon>
        <taxon>Dothideomycetes incertae sedis</taxon>
        <taxon>Botryosphaeriales</taxon>
        <taxon>Phyllostictaceae</taxon>
        <taxon>Phyllosticta</taxon>
    </lineage>
</organism>
<dbReference type="EMBL" id="JBBWRZ010000004">
    <property type="protein sequence ID" value="KAK8238578.1"/>
    <property type="molecule type" value="Genomic_DNA"/>
</dbReference>
<accession>A0ABR1YUA4</accession>
<evidence type="ECO:0000313" key="2">
    <source>
        <dbReference type="EMBL" id="KAK8238578.1"/>
    </source>
</evidence>
<keyword evidence="3" id="KW-1185">Reference proteome</keyword>
<comment type="caution">
    <text evidence="2">The sequence shown here is derived from an EMBL/GenBank/DDBJ whole genome shotgun (WGS) entry which is preliminary data.</text>
</comment>
<reference evidence="2 3" key="1">
    <citation type="submission" date="2024-04" db="EMBL/GenBank/DDBJ databases">
        <title>Phyllosticta paracitricarpa is synonymous to the EU quarantine fungus P. citricarpa based on phylogenomic analyses.</title>
        <authorList>
            <consortium name="Lawrence Berkeley National Laboratory"/>
            <person name="Van Ingen-Buijs V.A."/>
            <person name="Van Westerhoven A.C."/>
            <person name="Haridas S."/>
            <person name="Skiadas P."/>
            <person name="Martin F."/>
            <person name="Groenewald J.Z."/>
            <person name="Crous P.W."/>
            <person name="Seidl M.F."/>
        </authorList>
    </citation>
    <scope>NUCLEOTIDE SEQUENCE [LARGE SCALE GENOMIC DNA]</scope>
    <source>
        <strain evidence="2 3">CBS 123374</strain>
    </source>
</reference>
<evidence type="ECO:0000313" key="3">
    <source>
        <dbReference type="Proteomes" id="UP001492380"/>
    </source>
</evidence>
<feature type="region of interest" description="Disordered" evidence="1">
    <location>
        <begin position="239"/>
        <end position="325"/>
    </location>
</feature>
<proteinExistence type="predicted"/>
<gene>
    <name evidence="2" type="ORF">HDK90DRAFT_230758</name>
</gene>
<sequence length="436" mass="47523">MRGGQSPLDGHTLHSPPTTRVGRLEREDASSLQDASDPEADQSVSSYNENEMDLDSRDEGEIDVADYIVAEFIASDDEAIFGADDNKVALGEQEDESSPAYKLDEVASVNTGSPVPEPNMANLGPHSIEQNRLGMCRDDIGNISSSRAFHPSAVFPDLYAPPPSSTPLRPPRGLRHRRGGSINMPQWEDLGTPTPAIRHTANLVEVNNTTLTPSLLPGRAELDEEEGQFFRTYFEQLEAEIKSKPKGSSNDRPPRKRGRPHGNQQPHSNSSSQLPVTRLIRRRPDSAVPCNNNNFIGPRVVDVTHDERSSSTVSGLPDDPESSPPSYPLLAPVHRAASATIVSSPSLATAAQANRHLITTPQKTLIDPSRDDPTAFNTETHVWNWSSRKYEAIFPETLGKEEAIDVPSDAFAGGFDSLHDVDFPYDGLAGFEVPAE</sequence>
<protein>
    <submittedName>
        <fullName evidence="2">Uncharacterized protein</fullName>
    </submittedName>
</protein>
<feature type="region of interest" description="Disordered" evidence="1">
    <location>
        <begin position="157"/>
        <end position="192"/>
    </location>
</feature>
<feature type="compositionally biased region" description="Polar residues" evidence="1">
    <location>
        <begin position="262"/>
        <end position="275"/>
    </location>
</feature>